<proteinExistence type="predicted"/>
<dbReference type="Proteomes" id="UP000033546">
    <property type="component" value="Unassembled WGS sequence"/>
</dbReference>
<dbReference type="InterPro" id="IPR002566">
    <property type="entry name" value="Msp4_OMP-like"/>
</dbReference>
<protein>
    <submittedName>
        <fullName evidence="2">Surface antigen family protein</fullName>
    </submittedName>
</protein>
<dbReference type="InterPro" id="IPR011250">
    <property type="entry name" value="OMP/PagP_B-barrel"/>
</dbReference>
<reference evidence="2 3" key="1">
    <citation type="submission" date="2015-02" db="EMBL/GenBank/DDBJ databases">
        <title>Genome Sequencing of Rickettsiales.</title>
        <authorList>
            <person name="Daugherty S.C."/>
            <person name="Su Q."/>
            <person name="Abolude K."/>
            <person name="Beier-Sexton M."/>
            <person name="Carlyon J.A."/>
            <person name="Carter R."/>
            <person name="Day N.P."/>
            <person name="Dumler S.J."/>
            <person name="Dyachenko V."/>
            <person name="Godinez A."/>
            <person name="Kurtti T.J."/>
            <person name="Lichay M."/>
            <person name="Mullins K.E."/>
            <person name="Ott S."/>
            <person name="Pappas-Brown V."/>
            <person name="Paris D.H."/>
            <person name="Patel P."/>
            <person name="Richards A.L."/>
            <person name="Sadzewicz L."/>
            <person name="Sears K."/>
            <person name="Seidman D."/>
            <person name="Sengamalay N."/>
            <person name="Stenos J."/>
            <person name="Tallon L.J."/>
            <person name="Vincent G."/>
            <person name="Fraser C.M."/>
            <person name="Munderloh U."/>
            <person name="Dunning-Hotopp J.C."/>
        </authorList>
    </citation>
    <scope>NUCLEOTIDE SEQUENCE [LARGE SCALE GENOMIC DNA]</scope>
    <source>
        <strain evidence="2 3">EmCRT</strain>
    </source>
</reference>
<organism evidence="2 3">
    <name type="scientific">Ehrlichia cf. muris str. EmCRT</name>
    <dbReference type="NCBI Taxonomy" id="1359167"/>
    <lineage>
        <taxon>Bacteria</taxon>
        <taxon>Pseudomonadati</taxon>
        <taxon>Pseudomonadota</taxon>
        <taxon>Alphaproteobacteria</taxon>
        <taxon>Rickettsiales</taxon>
        <taxon>Anaplasmataceae</taxon>
        <taxon>Ehrlichia</taxon>
    </lineage>
</organism>
<name>A0A0F3N6X2_9RICK</name>
<dbReference type="Gene3D" id="2.40.160.20">
    <property type="match status" value="1"/>
</dbReference>
<dbReference type="PATRIC" id="fig|1359167.3.peg.896"/>
<dbReference type="AlphaFoldDB" id="A0A0F3N6X2"/>
<dbReference type="Pfam" id="PF01617">
    <property type="entry name" value="Surface_Ag_2"/>
    <property type="match status" value="1"/>
</dbReference>
<dbReference type="SUPFAM" id="SSF56925">
    <property type="entry name" value="OMPA-like"/>
    <property type="match status" value="1"/>
</dbReference>
<feature type="domain" description="Msp4/OMP-like" evidence="1">
    <location>
        <begin position="38"/>
        <end position="277"/>
    </location>
</feature>
<gene>
    <name evidence="2" type="ORF">EMUCRT_0931</name>
</gene>
<sequence>MYNKINYIVMHTIILVILLLPAKSSSALIDNMEKDTKASNVYVSSQYKPSISHFRNFSIHEANSKIKNSVESEKNITTNLSSILKSNTHNTIPYNLQFQDNTTSFSGTIGYSSRGLRLEAEGSYEKFYIKNSNESLIISSSKYYSEIYNTNLQSFAFPRDNKLSITSIIVNTCYDISISHTSAVPYLCTGIGGDFIGLFNATYFKFAYQGKVGVSYLINNNILLFSDIYYHKVIGNEFKNLYIQHVASSNISEEITPILANLDIGYFGSEIGVRFIFN</sequence>
<comment type="caution">
    <text evidence="2">The sequence shown here is derived from an EMBL/GenBank/DDBJ whole genome shotgun (WGS) entry which is preliminary data.</text>
</comment>
<evidence type="ECO:0000259" key="1">
    <source>
        <dbReference type="Pfam" id="PF01617"/>
    </source>
</evidence>
<dbReference type="EMBL" id="LANU01000003">
    <property type="protein sequence ID" value="KJV63476.1"/>
    <property type="molecule type" value="Genomic_DNA"/>
</dbReference>
<evidence type="ECO:0000313" key="2">
    <source>
        <dbReference type="EMBL" id="KJV63476.1"/>
    </source>
</evidence>
<accession>A0A0F3N6X2</accession>
<dbReference type="RefSeq" id="WP_045805204.1">
    <property type="nucleotide sequence ID" value="NZ_LANU01000003.1"/>
</dbReference>
<evidence type="ECO:0000313" key="3">
    <source>
        <dbReference type="Proteomes" id="UP000033546"/>
    </source>
</evidence>